<proteinExistence type="predicted"/>
<gene>
    <name evidence="2" type="ORF">AVDCRST_MAG46-2783</name>
</gene>
<keyword evidence="2" id="KW-0378">Hydrolase</keyword>
<accession>A0A6J4MBT0</accession>
<dbReference type="AlphaFoldDB" id="A0A6J4MBT0"/>
<dbReference type="Gene3D" id="1.10.10.10">
    <property type="entry name" value="Winged helix-like DNA-binding domain superfamily/Winged helix DNA-binding domain"/>
    <property type="match status" value="1"/>
</dbReference>
<reference evidence="2" key="1">
    <citation type="submission" date="2020-02" db="EMBL/GenBank/DDBJ databases">
        <authorList>
            <person name="Meier V. D."/>
        </authorList>
    </citation>
    <scope>NUCLEOTIDE SEQUENCE</scope>
    <source>
        <strain evidence="2">AVDCRST_MAG46</strain>
    </source>
</reference>
<keyword evidence="2" id="KW-0326">Glycosidase</keyword>
<sequence length="90" mass="9868">MPSADLPLLHAVAERSLLAQATGVLMWRLHLGPDEAAAELRRWADEAGVGVPAVCDSLVNVVSVPDHPRARDLELLSRIQANLRRYGDDY</sequence>
<dbReference type="InterPro" id="IPR036388">
    <property type="entry name" value="WH-like_DNA-bd_sf"/>
</dbReference>
<feature type="domain" description="ANTAR" evidence="1">
    <location>
        <begin position="1"/>
        <end position="59"/>
    </location>
</feature>
<dbReference type="InterPro" id="IPR005561">
    <property type="entry name" value="ANTAR"/>
</dbReference>
<evidence type="ECO:0000313" key="2">
    <source>
        <dbReference type="EMBL" id="CAA9353683.1"/>
    </source>
</evidence>
<evidence type="ECO:0000259" key="1">
    <source>
        <dbReference type="PROSITE" id="PS50921"/>
    </source>
</evidence>
<dbReference type="EMBL" id="CADCUD010000187">
    <property type="protein sequence ID" value="CAA9353683.1"/>
    <property type="molecule type" value="Genomic_DNA"/>
</dbReference>
<dbReference type="EC" id="3.2.1.23" evidence="2"/>
<dbReference type="SMART" id="SM01012">
    <property type="entry name" value="ANTAR"/>
    <property type="match status" value="1"/>
</dbReference>
<protein>
    <submittedName>
        <fullName evidence="2">Beta-galactosidase</fullName>
        <ecNumber evidence="2">3.2.1.23</ecNumber>
    </submittedName>
</protein>
<dbReference type="PROSITE" id="PS50921">
    <property type="entry name" value="ANTAR"/>
    <property type="match status" value="1"/>
</dbReference>
<dbReference type="GO" id="GO:0004565">
    <property type="term" value="F:beta-galactosidase activity"/>
    <property type="evidence" value="ECO:0007669"/>
    <property type="project" value="UniProtKB-EC"/>
</dbReference>
<dbReference type="Pfam" id="PF03861">
    <property type="entry name" value="ANTAR"/>
    <property type="match status" value="1"/>
</dbReference>
<organism evidence="2">
    <name type="scientific">uncultured Nocardioidaceae bacterium</name>
    <dbReference type="NCBI Taxonomy" id="253824"/>
    <lineage>
        <taxon>Bacteria</taxon>
        <taxon>Bacillati</taxon>
        <taxon>Actinomycetota</taxon>
        <taxon>Actinomycetes</taxon>
        <taxon>Propionibacteriales</taxon>
        <taxon>Nocardioidaceae</taxon>
        <taxon>environmental samples</taxon>
    </lineage>
</organism>
<dbReference type="GO" id="GO:0003723">
    <property type="term" value="F:RNA binding"/>
    <property type="evidence" value="ECO:0007669"/>
    <property type="project" value="InterPro"/>
</dbReference>
<name>A0A6J4MBT0_9ACTN</name>